<proteinExistence type="predicted"/>
<dbReference type="Gene3D" id="3.30.420.10">
    <property type="entry name" value="Ribonuclease H-like superfamily/Ribonuclease H"/>
    <property type="match status" value="1"/>
</dbReference>
<gene>
    <name evidence="2" type="ORF">DVH24_001217</name>
</gene>
<sequence>MLSCPTSLLVHSINTGLVARSIYPVDNIYQFCLQISSRPQRGLPGRAFSAYVCNLKGLSFAVAVHDDAFMPVSILHVEAAAARASALFLRYWGTEQVQVEGDALMVISAIHNAGAAHHGHYGHLFADTRHVLQSFKQWKVSFGRRDMNKAVHRLAGFSLTINHPVSWFEAPLAVISDLLLKDSTSR</sequence>
<dbReference type="AlphaFoldDB" id="A0A498K5M4"/>
<dbReference type="InterPro" id="IPR036397">
    <property type="entry name" value="RNaseH_sf"/>
</dbReference>
<name>A0A498K5M4_MALDO</name>
<evidence type="ECO:0000313" key="2">
    <source>
        <dbReference type="EMBL" id="RXI00983.1"/>
    </source>
</evidence>
<dbReference type="Pfam" id="PF13456">
    <property type="entry name" value="RVT_3"/>
    <property type="match status" value="1"/>
</dbReference>
<evidence type="ECO:0000313" key="3">
    <source>
        <dbReference type="Proteomes" id="UP000290289"/>
    </source>
</evidence>
<feature type="domain" description="RNase H type-1" evidence="1">
    <location>
        <begin position="75"/>
        <end position="155"/>
    </location>
</feature>
<dbReference type="GO" id="GO:0003676">
    <property type="term" value="F:nucleic acid binding"/>
    <property type="evidence" value="ECO:0007669"/>
    <property type="project" value="InterPro"/>
</dbReference>
<dbReference type="InterPro" id="IPR002156">
    <property type="entry name" value="RNaseH_domain"/>
</dbReference>
<dbReference type="EMBL" id="RDQH01000330">
    <property type="protein sequence ID" value="RXI00983.1"/>
    <property type="molecule type" value="Genomic_DNA"/>
</dbReference>
<dbReference type="PANTHER" id="PTHR47723:SF19">
    <property type="entry name" value="POLYNUCLEOTIDYL TRANSFERASE, RIBONUCLEASE H-LIKE SUPERFAMILY PROTEIN"/>
    <property type="match status" value="1"/>
</dbReference>
<organism evidence="2 3">
    <name type="scientific">Malus domestica</name>
    <name type="common">Apple</name>
    <name type="synonym">Pyrus malus</name>
    <dbReference type="NCBI Taxonomy" id="3750"/>
    <lineage>
        <taxon>Eukaryota</taxon>
        <taxon>Viridiplantae</taxon>
        <taxon>Streptophyta</taxon>
        <taxon>Embryophyta</taxon>
        <taxon>Tracheophyta</taxon>
        <taxon>Spermatophyta</taxon>
        <taxon>Magnoliopsida</taxon>
        <taxon>eudicotyledons</taxon>
        <taxon>Gunneridae</taxon>
        <taxon>Pentapetalae</taxon>
        <taxon>rosids</taxon>
        <taxon>fabids</taxon>
        <taxon>Rosales</taxon>
        <taxon>Rosaceae</taxon>
        <taxon>Amygdaloideae</taxon>
        <taxon>Maleae</taxon>
        <taxon>Malus</taxon>
    </lineage>
</organism>
<protein>
    <recommendedName>
        <fullName evidence="1">RNase H type-1 domain-containing protein</fullName>
    </recommendedName>
</protein>
<comment type="caution">
    <text evidence="2">The sequence shown here is derived from an EMBL/GenBank/DDBJ whole genome shotgun (WGS) entry which is preliminary data.</text>
</comment>
<evidence type="ECO:0000259" key="1">
    <source>
        <dbReference type="Pfam" id="PF13456"/>
    </source>
</evidence>
<dbReference type="Proteomes" id="UP000290289">
    <property type="component" value="Chromosome 4"/>
</dbReference>
<dbReference type="GO" id="GO:0004523">
    <property type="term" value="F:RNA-DNA hybrid ribonuclease activity"/>
    <property type="evidence" value="ECO:0007669"/>
    <property type="project" value="InterPro"/>
</dbReference>
<accession>A0A498K5M4</accession>
<dbReference type="PANTHER" id="PTHR47723">
    <property type="entry name" value="OS05G0353850 PROTEIN"/>
    <property type="match status" value="1"/>
</dbReference>
<reference evidence="2 3" key="1">
    <citation type="submission" date="2018-10" db="EMBL/GenBank/DDBJ databases">
        <title>A high-quality apple genome assembly.</title>
        <authorList>
            <person name="Hu J."/>
        </authorList>
    </citation>
    <scope>NUCLEOTIDE SEQUENCE [LARGE SCALE GENOMIC DNA]</scope>
    <source>
        <strain evidence="3">cv. HFTH1</strain>
        <tissue evidence="2">Young leaf</tissue>
    </source>
</reference>
<dbReference type="InterPro" id="IPR053151">
    <property type="entry name" value="RNase_H-like"/>
</dbReference>
<keyword evidence="3" id="KW-1185">Reference proteome</keyword>